<dbReference type="GO" id="GO:0016787">
    <property type="term" value="F:hydrolase activity"/>
    <property type="evidence" value="ECO:0007669"/>
    <property type="project" value="UniProtKB-KW"/>
</dbReference>
<evidence type="ECO:0000256" key="2">
    <source>
        <dbReference type="ARBA" id="ARBA00022801"/>
    </source>
</evidence>
<dbReference type="Proteomes" id="UP001597079">
    <property type="component" value="Unassembled WGS sequence"/>
</dbReference>
<protein>
    <submittedName>
        <fullName evidence="4">HAD family hydrolase</fullName>
        <ecNumber evidence="4">3.1.3.-</ecNumber>
    </submittedName>
</protein>
<dbReference type="InterPro" id="IPR036412">
    <property type="entry name" value="HAD-like_sf"/>
</dbReference>
<accession>A0ABW4JCJ6</accession>
<comment type="caution">
    <text evidence="4">The sequence shown here is derived from an EMBL/GenBank/DDBJ whole genome shotgun (WGS) entry which is preliminary data.</text>
</comment>
<reference evidence="5" key="1">
    <citation type="journal article" date="2019" name="Int. J. Syst. Evol. Microbiol.">
        <title>The Global Catalogue of Microorganisms (GCM) 10K type strain sequencing project: providing services to taxonomists for standard genome sequencing and annotation.</title>
        <authorList>
            <consortium name="The Broad Institute Genomics Platform"/>
            <consortium name="The Broad Institute Genome Sequencing Center for Infectious Disease"/>
            <person name="Wu L."/>
            <person name="Ma J."/>
        </authorList>
    </citation>
    <scope>NUCLEOTIDE SEQUENCE [LARGE SCALE GENOMIC DNA]</scope>
    <source>
        <strain evidence="5">CGMCC 1.12286</strain>
    </source>
</reference>
<evidence type="ECO:0000256" key="3">
    <source>
        <dbReference type="ARBA" id="ARBA00022842"/>
    </source>
</evidence>
<keyword evidence="2 4" id="KW-0378">Hydrolase</keyword>
<dbReference type="Pfam" id="PF00702">
    <property type="entry name" value="Hydrolase"/>
    <property type="match status" value="1"/>
</dbReference>
<keyword evidence="3" id="KW-0460">Magnesium</keyword>
<proteinExistence type="predicted"/>
<evidence type="ECO:0000313" key="4">
    <source>
        <dbReference type="EMBL" id="MFD1673356.1"/>
    </source>
</evidence>
<evidence type="ECO:0000313" key="5">
    <source>
        <dbReference type="Proteomes" id="UP001597079"/>
    </source>
</evidence>
<dbReference type="Gene3D" id="3.40.50.1000">
    <property type="entry name" value="HAD superfamily/HAD-like"/>
    <property type="match status" value="1"/>
</dbReference>
<sequence>MLTHVIWDLGETLVTPPNGGQDLQPLDLCMEIALRSGVVETLETIRQSGCVQAVLSNTATSDSDAARRLLERLGIASYFTFIYATQSELDDNKPEKPDPVVFELVLNALGIQAHQAVMVGNSWDNDILGANRSGLHAIWLKNPAVAARRDETTPVQSPPWIVPVWDVADVPQALGVLQASTGSEHNLMGLSQD</sequence>
<organism evidence="4 5">
    <name type="scientific">Alicyclobacillus fodiniaquatilis</name>
    <dbReference type="NCBI Taxonomy" id="1661150"/>
    <lineage>
        <taxon>Bacteria</taxon>
        <taxon>Bacillati</taxon>
        <taxon>Bacillota</taxon>
        <taxon>Bacilli</taxon>
        <taxon>Bacillales</taxon>
        <taxon>Alicyclobacillaceae</taxon>
        <taxon>Alicyclobacillus</taxon>
    </lineage>
</organism>
<dbReference type="EMBL" id="JBHUCX010000004">
    <property type="protein sequence ID" value="MFD1673356.1"/>
    <property type="molecule type" value="Genomic_DNA"/>
</dbReference>
<dbReference type="EC" id="3.1.3.-" evidence="4"/>
<name>A0ABW4JCJ6_9BACL</name>
<gene>
    <name evidence="4" type="ORF">ACFSB2_01285</name>
</gene>
<dbReference type="PANTHER" id="PTHR46470:SF2">
    <property type="entry name" value="GLYCERALDEHYDE 3-PHOSPHATE PHOSPHATASE"/>
    <property type="match status" value="1"/>
</dbReference>
<dbReference type="SUPFAM" id="SSF56784">
    <property type="entry name" value="HAD-like"/>
    <property type="match status" value="1"/>
</dbReference>
<evidence type="ECO:0000256" key="1">
    <source>
        <dbReference type="ARBA" id="ARBA00022723"/>
    </source>
</evidence>
<dbReference type="InterPro" id="IPR051400">
    <property type="entry name" value="HAD-like_hydrolase"/>
</dbReference>
<dbReference type="InterPro" id="IPR023214">
    <property type="entry name" value="HAD_sf"/>
</dbReference>
<keyword evidence="5" id="KW-1185">Reference proteome</keyword>
<dbReference type="PANTHER" id="PTHR46470">
    <property type="entry name" value="N-ACYLNEURAMINATE-9-PHOSPHATASE"/>
    <property type="match status" value="1"/>
</dbReference>
<keyword evidence="1" id="KW-0479">Metal-binding</keyword>
<dbReference type="RefSeq" id="WP_377940727.1">
    <property type="nucleotide sequence ID" value="NZ_JBHUCX010000004.1"/>
</dbReference>